<dbReference type="EC" id="3.1.1.3" evidence="1"/>
<dbReference type="InterPro" id="IPR002921">
    <property type="entry name" value="Fungal_lipase-type"/>
</dbReference>
<evidence type="ECO:0000259" key="4">
    <source>
        <dbReference type="Pfam" id="PF01764"/>
    </source>
</evidence>
<comment type="caution">
    <text evidence="5">The sequence shown here is derived from an EMBL/GenBank/DDBJ whole genome shotgun (WGS) entry which is preliminary data.</text>
</comment>
<dbReference type="Proteomes" id="UP001378960">
    <property type="component" value="Unassembled WGS sequence"/>
</dbReference>
<keyword evidence="6" id="KW-1185">Reference proteome</keyword>
<evidence type="ECO:0000313" key="5">
    <source>
        <dbReference type="EMBL" id="GMM48531.1"/>
    </source>
</evidence>
<dbReference type="AlphaFoldDB" id="A0AAV5RBA8"/>
<feature type="signal peptide" evidence="3">
    <location>
        <begin position="1"/>
        <end position="19"/>
    </location>
</feature>
<evidence type="ECO:0000256" key="3">
    <source>
        <dbReference type="SAM" id="SignalP"/>
    </source>
</evidence>
<dbReference type="Pfam" id="PF01764">
    <property type="entry name" value="Lipase_3"/>
    <property type="match status" value="1"/>
</dbReference>
<keyword evidence="2" id="KW-0378">Hydrolase</keyword>
<proteinExistence type="predicted"/>
<dbReference type="Gene3D" id="3.40.50.1820">
    <property type="entry name" value="alpha/beta hydrolase"/>
    <property type="match status" value="1"/>
</dbReference>
<organism evidence="5 6">
    <name type="scientific">Pichia kluyveri</name>
    <name type="common">Yeast</name>
    <dbReference type="NCBI Taxonomy" id="36015"/>
    <lineage>
        <taxon>Eukaryota</taxon>
        <taxon>Fungi</taxon>
        <taxon>Dikarya</taxon>
        <taxon>Ascomycota</taxon>
        <taxon>Saccharomycotina</taxon>
        <taxon>Pichiomycetes</taxon>
        <taxon>Pichiales</taxon>
        <taxon>Pichiaceae</taxon>
        <taxon>Pichia</taxon>
    </lineage>
</organism>
<feature type="chain" id="PRO_5043618899" description="triacylglycerol lipase" evidence="3">
    <location>
        <begin position="20"/>
        <end position="350"/>
    </location>
</feature>
<dbReference type="EMBL" id="BTGB01000009">
    <property type="protein sequence ID" value="GMM48531.1"/>
    <property type="molecule type" value="Genomic_DNA"/>
</dbReference>
<gene>
    <name evidence="5" type="ORF">DAPK24_051290</name>
</gene>
<dbReference type="GO" id="GO:0004806">
    <property type="term" value="F:triacylglycerol lipase activity"/>
    <property type="evidence" value="ECO:0007669"/>
    <property type="project" value="UniProtKB-EC"/>
</dbReference>
<dbReference type="SUPFAM" id="SSF53474">
    <property type="entry name" value="alpha/beta-Hydrolases"/>
    <property type="match status" value="1"/>
</dbReference>
<dbReference type="GO" id="GO:0006629">
    <property type="term" value="P:lipid metabolic process"/>
    <property type="evidence" value="ECO:0007669"/>
    <property type="project" value="InterPro"/>
</dbReference>
<dbReference type="CDD" id="cd00519">
    <property type="entry name" value="Lipase_3"/>
    <property type="match status" value="1"/>
</dbReference>
<accession>A0AAV5RBA8</accession>
<evidence type="ECO:0000256" key="1">
    <source>
        <dbReference type="ARBA" id="ARBA00013279"/>
    </source>
</evidence>
<sequence length="350" mass="40132">MQLLKHSLTVLLFLTFINALFINSTIISSNSLSDNVFNSMFRAAKYAAVSYSIKKDSISLGELKNACTCKLCEDSEINIQIIKIYHGKVSGILIQDNNSNEIILSLKGTTSNEEWLLNLTFFPIPYHPLNEKKKGWKKWYKYNESCNRCTIHKGFYDGAKEVYDNLFNDLINLSQENPNYKIIITGHSLGGAIAPILANECLPLGLNPTVITFGAPKIGNTFFASWMDDIWNTNNNYNNLDNSYHSKITPSYFRVSHKGDYVTLLPTRQMKYKHCGIDVYFDKNGLPMHNSQIRLRKSPANLMNIEDLNDVYNDYDNYDDVINSNSKLSKLKESHRLYFLRMNLCTYNDV</sequence>
<reference evidence="5 6" key="1">
    <citation type="journal article" date="2023" name="Elife">
        <title>Identification of key yeast species and microbe-microbe interactions impacting larval growth of Drosophila in the wild.</title>
        <authorList>
            <person name="Mure A."/>
            <person name="Sugiura Y."/>
            <person name="Maeda R."/>
            <person name="Honda K."/>
            <person name="Sakurai N."/>
            <person name="Takahashi Y."/>
            <person name="Watada M."/>
            <person name="Katoh T."/>
            <person name="Gotoh A."/>
            <person name="Gotoh Y."/>
            <person name="Taniguchi I."/>
            <person name="Nakamura K."/>
            <person name="Hayashi T."/>
            <person name="Katayama T."/>
            <person name="Uemura T."/>
            <person name="Hattori Y."/>
        </authorList>
    </citation>
    <scope>NUCLEOTIDE SEQUENCE [LARGE SCALE GENOMIC DNA]</scope>
    <source>
        <strain evidence="5 6">PK-24</strain>
    </source>
</reference>
<evidence type="ECO:0000256" key="2">
    <source>
        <dbReference type="ARBA" id="ARBA00022801"/>
    </source>
</evidence>
<dbReference type="InterPro" id="IPR051299">
    <property type="entry name" value="AB_hydrolase_lip/est"/>
</dbReference>
<dbReference type="PANTHER" id="PTHR46640">
    <property type="entry name" value="TRIACYLGLYCEROL LIPASE, PUTATIVE (AFU_ORTHOLOGUE AFUA_6G06510)-RELATED"/>
    <property type="match status" value="1"/>
</dbReference>
<dbReference type="InterPro" id="IPR029058">
    <property type="entry name" value="AB_hydrolase_fold"/>
</dbReference>
<evidence type="ECO:0000313" key="6">
    <source>
        <dbReference type="Proteomes" id="UP001378960"/>
    </source>
</evidence>
<protein>
    <recommendedName>
        <fullName evidence="1">triacylglycerol lipase</fullName>
        <ecNumber evidence="1">3.1.1.3</ecNumber>
    </recommendedName>
</protein>
<dbReference type="PANTHER" id="PTHR46640:SF3">
    <property type="entry name" value="LIPASE LIH1-RELATED"/>
    <property type="match status" value="1"/>
</dbReference>
<keyword evidence="3" id="KW-0732">Signal</keyword>
<name>A0AAV5RBA8_PICKL</name>
<feature type="domain" description="Fungal lipase-type" evidence="4">
    <location>
        <begin position="104"/>
        <end position="269"/>
    </location>
</feature>